<dbReference type="PANTHER" id="PTHR32444">
    <property type="entry name" value="BULB-TYPE LECTIN DOMAIN-CONTAINING PROTEIN"/>
    <property type="match status" value="1"/>
</dbReference>
<evidence type="ECO:0000313" key="6">
    <source>
        <dbReference type="Proteomes" id="UP001291623"/>
    </source>
</evidence>
<dbReference type="Pfam" id="PF01453">
    <property type="entry name" value="B_lectin"/>
    <property type="match status" value="1"/>
</dbReference>
<dbReference type="SMART" id="SM00108">
    <property type="entry name" value="B_lectin"/>
    <property type="match status" value="1"/>
</dbReference>
<evidence type="ECO:0000259" key="4">
    <source>
        <dbReference type="PROSITE" id="PS50927"/>
    </source>
</evidence>
<protein>
    <recommendedName>
        <fullName evidence="4">Bulb-type lectin domain-containing protein</fullName>
    </recommendedName>
</protein>
<dbReference type="InterPro" id="IPR036426">
    <property type="entry name" value="Bulb-type_lectin_dom_sf"/>
</dbReference>
<feature type="chain" id="PRO_5042198846" description="Bulb-type lectin domain-containing protein" evidence="3">
    <location>
        <begin position="24"/>
        <end position="202"/>
    </location>
</feature>
<name>A0AAE1VCD9_9SOLA</name>
<keyword evidence="6" id="KW-1185">Reference proteome</keyword>
<keyword evidence="1 3" id="KW-0732">Signal</keyword>
<reference evidence="5" key="1">
    <citation type="submission" date="2023-12" db="EMBL/GenBank/DDBJ databases">
        <title>Genome assembly of Anisodus tanguticus.</title>
        <authorList>
            <person name="Wang Y.-J."/>
        </authorList>
    </citation>
    <scope>NUCLEOTIDE SEQUENCE</scope>
    <source>
        <strain evidence="5">KB-2021</strain>
        <tissue evidence="5">Leaf</tissue>
    </source>
</reference>
<feature type="domain" description="Bulb-type lectin" evidence="4">
    <location>
        <begin position="25"/>
        <end position="146"/>
    </location>
</feature>
<evidence type="ECO:0000256" key="2">
    <source>
        <dbReference type="ARBA" id="ARBA00023180"/>
    </source>
</evidence>
<dbReference type="PANTHER" id="PTHR32444:SF226">
    <property type="entry name" value="BULB-TYPE LECTIN DOMAIN-CONTAINING PROTEIN"/>
    <property type="match status" value="1"/>
</dbReference>
<organism evidence="5 6">
    <name type="scientific">Anisodus tanguticus</name>
    <dbReference type="NCBI Taxonomy" id="243964"/>
    <lineage>
        <taxon>Eukaryota</taxon>
        <taxon>Viridiplantae</taxon>
        <taxon>Streptophyta</taxon>
        <taxon>Embryophyta</taxon>
        <taxon>Tracheophyta</taxon>
        <taxon>Spermatophyta</taxon>
        <taxon>Magnoliopsida</taxon>
        <taxon>eudicotyledons</taxon>
        <taxon>Gunneridae</taxon>
        <taxon>Pentapetalae</taxon>
        <taxon>asterids</taxon>
        <taxon>lamiids</taxon>
        <taxon>Solanales</taxon>
        <taxon>Solanaceae</taxon>
        <taxon>Solanoideae</taxon>
        <taxon>Hyoscyameae</taxon>
        <taxon>Anisodus</taxon>
    </lineage>
</organism>
<comment type="caution">
    <text evidence="5">The sequence shown here is derived from an EMBL/GenBank/DDBJ whole genome shotgun (WGS) entry which is preliminary data.</text>
</comment>
<feature type="signal peptide" evidence="3">
    <location>
        <begin position="1"/>
        <end position="23"/>
    </location>
</feature>
<dbReference type="PROSITE" id="PS50927">
    <property type="entry name" value="BULB_LECTIN"/>
    <property type="match status" value="1"/>
</dbReference>
<dbReference type="SUPFAM" id="SSF51110">
    <property type="entry name" value="alpha-D-mannose-specific plant lectins"/>
    <property type="match status" value="1"/>
</dbReference>
<dbReference type="Proteomes" id="UP001291623">
    <property type="component" value="Unassembled WGS sequence"/>
</dbReference>
<proteinExistence type="predicted"/>
<sequence>MRTLYFFFSCFLIFYSLVSIVSSETETLKQGEVVNSSTSLVSSNKTFTLGFLISDEGNNYIYLAIWYTNNSTIRHPVWIGNRNSPIYNNSGVLTIDNSGRLIIKHNRGNVVLSTEQTTLNTTAILQESGSFVLSEVSSNGSLIRELWNNFDYPTDTLLPGMKLGVASGPGSGWSGRVWRDRVGSGEIGIGGICRSPVPIPSQ</sequence>
<evidence type="ECO:0000256" key="3">
    <source>
        <dbReference type="SAM" id="SignalP"/>
    </source>
</evidence>
<dbReference type="EMBL" id="JAVYJV010000008">
    <property type="protein sequence ID" value="KAK4364733.1"/>
    <property type="molecule type" value="Genomic_DNA"/>
</dbReference>
<keyword evidence="2" id="KW-0325">Glycoprotein</keyword>
<evidence type="ECO:0000256" key="1">
    <source>
        <dbReference type="ARBA" id="ARBA00022729"/>
    </source>
</evidence>
<dbReference type="AlphaFoldDB" id="A0AAE1VCD9"/>
<gene>
    <name evidence="5" type="ORF">RND71_016091</name>
</gene>
<dbReference type="InterPro" id="IPR001480">
    <property type="entry name" value="Bulb-type_lectin_dom"/>
</dbReference>
<dbReference type="Gene3D" id="2.90.10.10">
    <property type="entry name" value="Bulb-type lectin domain"/>
    <property type="match status" value="1"/>
</dbReference>
<accession>A0AAE1VCD9</accession>
<evidence type="ECO:0000313" key="5">
    <source>
        <dbReference type="EMBL" id="KAK4364733.1"/>
    </source>
</evidence>